<sequence>MTISELYIYPIKSLSGISVSEVIVEEKGFRNDRRFMLVTPEGEFMTQRTYHQMALLDVAIQQSDVSDEVLRVWHRHNPDNVLELPLTGGNSTETMLVNIWDSKDVLAQTVSDEADQWFSAVLGNACRLVFMPETTQRAVDPKYALDNDMVSFADGYPYLLISQASLDCLNDRLPEPMSMLRFRPNVVVEGTTPYEEDSWAEFRMGDLEFYGVKPCARCVLTTIDPETGEKGKEPLRTLTTYRKWNAKILFGQNVLAKLTGNPVLGTLRIGQLTEVLRYQEAWLAPPALNA</sequence>
<proteinExistence type="predicted"/>
<dbReference type="InterPro" id="IPR011037">
    <property type="entry name" value="Pyrv_Knase-like_insert_dom_sf"/>
</dbReference>
<gene>
    <name evidence="2" type="ORF">H3H32_02610</name>
</gene>
<dbReference type="SUPFAM" id="SSF50800">
    <property type="entry name" value="PK beta-barrel domain-like"/>
    <property type="match status" value="1"/>
</dbReference>
<dbReference type="KEGG" id="sfol:H3H32_02610"/>
<feature type="domain" description="MOSC" evidence="1">
    <location>
        <begin position="126"/>
        <end position="276"/>
    </location>
</feature>
<dbReference type="RefSeq" id="WP_182461124.1">
    <property type="nucleotide sequence ID" value="NZ_CP059732.1"/>
</dbReference>
<keyword evidence="3" id="KW-1185">Reference proteome</keyword>
<dbReference type="Pfam" id="PF03476">
    <property type="entry name" value="MOSC_N"/>
    <property type="match status" value="1"/>
</dbReference>
<dbReference type="GO" id="GO:0030151">
    <property type="term" value="F:molybdenum ion binding"/>
    <property type="evidence" value="ECO:0007669"/>
    <property type="project" value="InterPro"/>
</dbReference>
<evidence type="ECO:0000313" key="3">
    <source>
        <dbReference type="Proteomes" id="UP000515369"/>
    </source>
</evidence>
<dbReference type="PANTHER" id="PTHR14237">
    <property type="entry name" value="MOLYBDOPTERIN COFACTOR SULFURASE MOSC"/>
    <property type="match status" value="1"/>
</dbReference>
<dbReference type="Pfam" id="PF03473">
    <property type="entry name" value="MOSC"/>
    <property type="match status" value="1"/>
</dbReference>
<accession>A0A7G5GYC5</accession>
<dbReference type="EMBL" id="CP059732">
    <property type="protein sequence ID" value="QMW03867.1"/>
    <property type="molecule type" value="Genomic_DNA"/>
</dbReference>
<organism evidence="2 3">
    <name type="scientific">Spirosoma foliorum</name>
    <dbReference type="NCBI Taxonomy" id="2710596"/>
    <lineage>
        <taxon>Bacteria</taxon>
        <taxon>Pseudomonadati</taxon>
        <taxon>Bacteroidota</taxon>
        <taxon>Cytophagia</taxon>
        <taxon>Cytophagales</taxon>
        <taxon>Cytophagaceae</taxon>
        <taxon>Spirosoma</taxon>
    </lineage>
</organism>
<reference evidence="2 3" key="1">
    <citation type="submission" date="2020-07" db="EMBL/GenBank/DDBJ databases">
        <title>Spirosoma foliorum sp. nov., isolated from the leaves on the Nejang mountain Korea, Republic of.</title>
        <authorList>
            <person name="Ho H."/>
            <person name="Lee Y.-J."/>
            <person name="Nurcahyanto D.-A."/>
            <person name="Kim S.-G."/>
        </authorList>
    </citation>
    <scope>NUCLEOTIDE SEQUENCE [LARGE SCALE GENOMIC DNA]</scope>
    <source>
        <strain evidence="2 3">PL0136</strain>
    </source>
</reference>
<evidence type="ECO:0000259" key="1">
    <source>
        <dbReference type="PROSITE" id="PS51340"/>
    </source>
</evidence>
<dbReference type="SUPFAM" id="SSF141673">
    <property type="entry name" value="MOSC N-terminal domain-like"/>
    <property type="match status" value="1"/>
</dbReference>
<dbReference type="PANTHER" id="PTHR14237:SF19">
    <property type="entry name" value="MITOCHONDRIAL AMIDOXIME REDUCING COMPONENT 1"/>
    <property type="match status" value="1"/>
</dbReference>
<dbReference type="InterPro" id="IPR005302">
    <property type="entry name" value="MoCF_Sase_C"/>
</dbReference>
<dbReference type="GO" id="GO:0003824">
    <property type="term" value="F:catalytic activity"/>
    <property type="evidence" value="ECO:0007669"/>
    <property type="project" value="InterPro"/>
</dbReference>
<dbReference type="InterPro" id="IPR005303">
    <property type="entry name" value="MOCOS_middle"/>
</dbReference>
<dbReference type="AlphaFoldDB" id="A0A7G5GYC5"/>
<dbReference type="PROSITE" id="PS51340">
    <property type="entry name" value="MOSC"/>
    <property type="match status" value="1"/>
</dbReference>
<name>A0A7G5GYC5_9BACT</name>
<dbReference type="GO" id="GO:0030170">
    <property type="term" value="F:pyridoxal phosphate binding"/>
    <property type="evidence" value="ECO:0007669"/>
    <property type="project" value="InterPro"/>
</dbReference>
<protein>
    <submittedName>
        <fullName evidence="2">MOSC domain-containing protein</fullName>
    </submittedName>
</protein>
<dbReference type="Proteomes" id="UP000515369">
    <property type="component" value="Chromosome"/>
</dbReference>
<evidence type="ECO:0000313" key="2">
    <source>
        <dbReference type="EMBL" id="QMW03867.1"/>
    </source>
</evidence>